<evidence type="ECO:0000256" key="2">
    <source>
        <dbReference type="ARBA" id="ARBA00023125"/>
    </source>
</evidence>
<reference evidence="8" key="1">
    <citation type="journal article" date="2019" name="Int. J. Syst. Evol. Microbiol.">
        <title>The Global Catalogue of Microorganisms (GCM) 10K type strain sequencing project: providing services to taxonomists for standard genome sequencing and annotation.</title>
        <authorList>
            <consortium name="The Broad Institute Genomics Platform"/>
            <consortium name="The Broad Institute Genome Sequencing Center for Infectious Disease"/>
            <person name="Wu L."/>
            <person name="Ma J."/>
        </authorList>
    </citation>
    <scope>NUCLEOTIDE SEQUENCE [LARGE SCALE GENOMIC DNA]</scope>
    <source>
        <strain evidence="8">JCM 13850</strain>
    </source>
</reference>
<feature type="domain" description="Response regulatory" evidence="6">
    <location>
        <begin position="19"/>
        <end position="135"/>
    </location>
</feature>
<comment type="caution">
    <text evidence="7">The sequence shown here is derived from an EMBL/GenBank/DDBJ whole genome shotgun (WGS) entry which is preliminary data.</text>
</comment>
<dbReference type="SMART" id="SM00421">
    <property type="entry name" value="HTH_LUXR"/>
    <property type="match status" value="1"/>
</dbReference>
<dbReference type="PROSITE" id="PS50110">
    <property type="entry name" value="RESPONSE_REGULATORY"/>
    <property type="match status" value="1"/>
</dbReference>
<gene>
    <name evidence="7" type="ORF">GCM10009727_54670</name>
</gene>
<evidence type="ECO:0000256" key="4">
    <source>
        <dbReference type="SAM" id="MobiDB-lite"/>
    </source>
</evidence>
<dbReference type="InterPro" id="IPR016032">
    <property type="entry name" value="Sig_transdc_resp-reg_C-effctor"/>
</dbReference>
<dbReference type="PANTHER" id="PTHR43214:SF43">
    <property type="entry name" value="TWO-COMPONENT RESPONSE REGULATOR"/>
    <property type="match status" value="1"/>
</dbReference>
<dbReference type="RefSeq" id="WP_344272958.1">
    <property type="nucleotide sequence ID" value="NZ_BAAAMR010000054.1"/>
</dbReference>
<dbReference type="PROSITE" id="PS00622">
    <property type="entry name" value="HTH_LUXR_1"/>
    <property type="match status" value="1"/>
</dbReference>
<dbReference type="InterPro" id="IPR001789">
    <property type="entry name" value="Sig_transdc_resp-reg_receiver"/>
</dbReference>
<proteinExistence type="predicted"/>
<dbReference type="SUPFAM" id="SSF52172">
    <property type="entry name" value="CheY-like"/>
    <property type="match status" value="1"/>
</dbReference>
<organism evidence="7 8">
    <name type="scientific">Actinomadura napierensis</name>
    <dbReference type="NCBI Taxonomy" id="267854"/>
    <lineage>
        <taxon>Bacteria</taxon>
        <taxon>Bacillati</taxon>
        <taxon>Actinomycetota</taxon>
        <taxon>Actinomycetes</taxon>
        <taxon>Streptosporangiales</taxon>
        <taxon>Thermomonosporaceae</taxon>
        <taxon>Actinomadura</taxon>
    </lineage>
</organism>
<dbReference type="PANTHER" id="PTHR43214">
    <property type="entry name" value="TWO-COMPONENT RESPONSE REGULATOR"/>
    <property type="match status" value="1"/>
</dbReference>
<sequence length="250" mass="26332">MTPATPPTSPAPPTPAPIRVLIADDHPVVRQGLRTFLSIQDDIEVVGEAADGTSAVTLAESLEPDIVLMDLKMPGADGVTALTELRARGVGARVLILTSVTERGYVLPAVQAGAAGYLYKDVDPRALVQAIRAVHDGHVLFAPDAAEAVLRSESGREPADRGLAALTEREREVLVHIARGRSNREIARALVVSEKTVKTHVSNLLMKLGVQDRTQAALYAVRHGIGQNGGGQDGAGREDGADRAGQAARE</sequence>
<dbReference type="SMART" id="SM00448">
    <property type="entry name" value="REC"/>
    <property type="match status" value="1"/>
</dbReference>
<dbReference type="InterPro" id="IPR039420">
    <property type="entry name" value="WalR-like"/>
</dbReference>
<protein>
    <submittedName>
        <fullName evidence="7">Response regulator transcription factor</fullName>
    </submittedName>
</protein>
<dbReference type="Proteomes" id="UP001501020">
    <property type="component" value="Unassembled WGS sequence"/>
</dbReference>
<evidence type="ECO:0000259" key="6">
    <source>
        <dbReference type="PROSITE" id="PS50110"/>
    </source>
</evidence>
<dbReference type="CDD" id="cd06170">
    <property type="entry name" value="LuxR_C_like"/>
    <property type="match status" value="1"/>
</dbReference>
<dbReference type="Gene3D" id="3.40.50.2300">
    <property type="match status" value="1"/>
</dbReference>
<dbReference type="CDD" id="cd17535">
    <property type="entry name" value="REC_NarL-like"/>
    <property type="match status" value="1"/>
</dbReference>
<dbReference type="Pfam" id="PF00072">
    <property type="entry name" value="Response_reg"/>
    <property type="match status" value="1"/>
</dbReference>
<dbReference type="PROSITE" id="PS50043">
    <property type="entry name" value="HTH_LUXR_2"/>
    <property type="match status" value="1"/>
</dbReference>
<evidence type="ECO:0000256" key="3">
    <source>
        <dbReference type="PROSITE-ProRule" id="PRU00169"/>
    </source>
</evidence>
<evidence type="ECO:0000313" key="8">
    <source>
        <dbReference type="Proteomes" id="UP001501020"/>
    </source>
</evidence>
<dbReference type="SUPFAM" id="SSF46894">
    <property type="entry name" value="C-terminal effector domain of the bipartite response regulators"/>
    <property type="match status" value="1"/>
</dbReference>
<evidence type="ECO:0000259" key="5">
    <source>
        <dbReference type="PROSITE" id="PS50043"/>
    </source>
</evidence>
<dbReference type="Pfam" id="PF00196">
    <property type="entry name" value="GerE"/>
    <property type="match status" value="1"/>
</dbReference>
<name>A0ABP5LMZ0_9ACTN</name>
<keyword evidence="8" id="KW-1185">Reference proteome</keyword>
<keyword evidence="2" id="KW-0238">DNA-binding</keyword>
<feature type="domain" description="HTH luxR-type" evidence="5">
    <location>
        <begin position="159"/>
        <end position="224"/>
    </location>
</feature>
<dbReference type="InterPro" id="IPR058245">
    <property type="entry name" value="NreC/VraR/RcsB-like_REC"/>
</dbReference>
<evidence type="ECO:0000313" key="7">
    <source>
        <dbReference type="EMBL" id="GAA2150373.1"/>
    </source>
</evidence>
<accession>A0ABP5LMZ0</accession>
<dbReference type="PRINTS" id="PR00038">
    <property type="entry name" value="HTHLUXR"/>
</dbReference>
<evidence type="ECO:0000256" key="1">
    <source>
        <dbReference type="ARBA" id="ARBA00022553"/>
    </source>
</evidence>
<dbReference type="EMBL" id="BAAAMR010000054">
    <property type="protein sequence ID" value="GAA2150373.1"/>
    <property type="molecule type" value="Genomic_DNA"/>
</dbReference>
<keyword evidence="1 3" id="KW-0597">Phosphoprotein</keyword>
<feature type="compositionally biased region" description="Basic and acidic residues" evidence="4">
    <location>
        <begin position="235"/>
        <end position="250"/>
    </location>
</feature>
<dbReference type="InterPro" id="IPR000792">
    <property type="entry name" value="Tscrpt_reg_LuxR_C"/>
</dbReference>
<dbReference type="InterPro" id="IPR011006">
    <property type="entry name" value="CheY-like_superfamily"/>
</dbReference>
<feature type="modified residue" description="4-aspartylphosphate" evidence="3">
    <location>
        <position position="70"/>
    </location>
</feature>
<feature type="region of interest" description="Disordered" evidence="4">
    <location>
        <begin position="227"/>
        <end position="250"/>
    </location>
</feature>